<evidence type="ECO:0000313" key="3">
    <source>
        <dbReference type="EMBL" id="MFD1300328.1"/>
    </source>
</evidence>
<dbReference type="RefSeq" id="WP_238203084.1">
    <property type="nucleotide sequence ID" value="NZ_JBHTND010000002.1"/>
</dbReference>
<feature type="region of interest" description="Disordered" evidence="1">
    <location>
        <begin position="230"/>
        <end position="259"/>
    </location>
</feature>
<evidence type="ECO:0000256" key="2">
    <source>
        <dbReference type="SAM" id="Phobius"/>
    </source>
</evidence>
<proteinExistence type="predicted"/>
<dbReference type="EMBL" id="JBHTND010000002">
    <property type="protein sequence ID" value="MFD1300328.1"/>
    <property type="molecule type" value="Genomic_DNA"/>
</dbReference>
<keyword evidence="2" id="KW-0472">Membrane</keyword>
<sequence length="259" mass="27643">MHGVDAIHATGTTVSGADTRRDRAHARARNHSTQVRYLRRLIPLSAGAAIVALLVGTLFNPFGTVLPAVTMGPVTLSGTKVKMENPRLSGFRKGDRGYEVIATAAFQDVRKPTLIELQAMKGHLVTDDSGGLAHLEAAAGLFDSARETLGLERDIKLWTDKGEEIRLQTAAVDFKAGTVKSDQPVAVTLPTGTVVSDSLDMVDNGRVISFIGNVHALFHGADKAEAQTAEIKPAEIKPDVKAPRILTSAAEPQDGEPRR</sequence>
<reference evidence="4" key="1">
    <citation type="journal article" date="2019" name="Int. J. Syst. Evol. Microbiol.">
        <title>The Global Catalogue of Microorganisms (GCM) 10K type strain sequencing project: providing services to taxonomists for standard genome sequencing and annotation.</title>
        <authorList>
            <consortium name="The Broad Institute Genomics Platform"/>
            <consortium name="The Broad Institute Genome Sequencing Center for Infectious Disease"/>
            <person name="Wu L."/>
            <person name="Ma J."/>
        </authorList>
    </citation>
    <scope>NUCLEOTIDE SEQUENCE [LARGE SCALE GENOMIC DNA]</scope>
    <source>
        <strain evidence="4">CCUG 56108</strain>
    </source>
</reference>
<gene>
    <name evidence="3" type="ORF">ACFQ4G_01860</name>
</gene>
<feature type="compositionally biased region" description="Basic and acidic residues" evidence="1">
    <location>
        <begin position="232"/>
        <end position="242"/>
    </location>
</feature>
<protein>
    <submittedName>
        <fullName evidence="3">Lipopolysaccharide-assembly, LptC-related protein</fullName>
    </submittedName>
</protein>
<dbReference type="Proteomes" id="UP001597176">
    <property type="component" value="Unassembled WGS sequence"/>
</dbReference>
<feature type="transmembrane region" description="Helical" evidence="2">
    <location>
        <begin position="37"/>
        <end position="59"/>
    </location>
</feature>
<comment type="caution">
    <text evidence="3">The sequence shown here is derived from an EMBL/GenBank/DDBJ whole genome shotgun (WGS) entry which is preliminary data.</text>
</comment>
<keyword evidence="2" id="KW-1133">Transmembrane helix</keyword>
<evidence type="ECO:0000256" key="1">
    <source>
        <dbReference type="SAM" id="MobiDB-lite"/>
    </source>
</evidence>
<name>A0ABW3WVX0_9HYPH</name>
<feature type="region of interest" description="Disordered" evidence="1">
    <location>
        <begin position="1"/>
        <end position="30"/>
    </location>
</feature>
<keyword evidence="4" id="KW-1185">Reference proteome</keyword>
<accession>A0ABW3WVX0</accession>
<evidence type="ECO:0000313" key="4">
    <source>
        <dbReference type="Proteomes" id="UP001597176"/>
    </source>
</evidence>
<keyword evidence="2" id="KW-0812">Transmembrane</keyword>
<organism evidence="3 4">
    <name type="scientific">Methylobacterium marchantiae</name>
    <dbReference type="NCBI Taxonomy" id="600331"/>
    <lineage>
        <taxon>Bacteria</taxon>
        <taxon>Pseudomonadati</taxon>
        <taxon>Pseudomonadota</taxon>
        <taxon>Alphaproteobacteria</taxon>
        <taxon>Hyphomicrobiales</taxon>
        <taxon>Methylobacteriaceae</taxon>
        <taxon>Methylobacterium</taxon>
    </lineage>
</organism>